<dbReference type="RefSeq" id="WP_095505586.1">
    <property type="nucleotide sequence ID" value="NZ_BSNC01000003.1"/>
</dbReference>
<evidence type="ECO:0000313" key="2">
    <source>
        <dbReference type="Proteomes" id="UP001161422"/>
    </source>
</evidence>
<protein>
    <submittedName>
        <fullName evidence="1">Uncharacterized protein</fullName>
    </submittedName>
</protein>
<name>A0AA37VYS5_9GAMM</name>
<dbReference type="EMBL" id="BSNC01000003">
    <property type="protein sequence ID" value="GLP95590.1"/>
    <property type="molecule type" value="Genomic_DNA"/>
</dbReference>
<comment type="caution">
    <text evidence="1">The sequence shown here is derived from an EMBL/GenBank/DDBJ whole genome shotgun (WGS) entry which is preliminary data.</text>
</comment>
<reference evidence="1" key="2">
    <citation type="submission" date="2023-01" db="EMBL/GenBank/DDBJ databases">
        <title>Draft genome sequence of Paraferrimonas sedimenticola strain NBRC 101628.</title>
        <authorList>
            <person name="Sun Q."/>
            <person name="Mori K."/>
        </authorList>
    </citation>
    <scope>NUCLEOTIDE SEQUENCE</scope>
    <source>
        <strain evidence="1">NBRC 101628</strain>
    </source>
</reference>
<dbReference type="Proteomes" id="UP001161422">
    <property type="component" value="Unassembled WGS sequence"/>
</dbReference>
<evidence type="ECO:0000313" key="1">
    <source>
        <dbReference type="EMBL" id="GLP95590.1"/>
    </source>
</evidence>
<sequence>MQFIQLQASTQQPINSLTLQIRERMASVCGGIDDMTRLGNKALVVRAEIYPEKLAELLELLSELPIKLDAAPPPKPSDTEAIITLQVTSYAGDTDAKVTIPKVPG</sequence>
<gene>
    <name evidence="1" type="ORF">GCM10007895_08960</name>
</gene>
<proteinExistence type="predicted"/>
<dbReference type="AlphaFoldDB" id="A0AA37VYS5"/>
<reference evidence="1" key="1">
    <citation type="journal article" date="2014" name="Int. J. Syst. Evol. Microbiol.">
        <title>Complete genome sequence of Corynebacterium casei LMG S-19264T (=DSM 44701T), isolated from a smear-ripened cheese.</title>
        <authorList>
            <consortium name="US DOE Joint Genome Institute (JGI-PGF)"/>
            <person name="Walter F."/>
            <person name="Albersmeier A."/>
            <person name="Kalinowski J."/>
            <person name="Ruckert C."/>
        </authorList>
    </citation>
    <scope>NUCLEOTIDE SEQUENCE</scope>
    <source>
        <strain evidence="1">NBRC 101628</strain>
    </source>
</reference>
<accession>A0AA37VYS5</accession>
<keyword evidence="2" id="KW-1185">Reference proteome</keyword>
<organism evidence="1 2">
    <name type="scientific">Paraferrimonas sedimenticola</name>
    <dbReference type="NCBI Taxonomy" id="375674"/>
    <lineage>
        <taxon>Bacteria</taxon>
        <taxon>Pseudomonadati</taxon>
        <taxon>Pseudomonadota</taxon>
        <taxon>Gammaproteobacteria</taxon>
        <taxon>Alteromonadales</taxon>
        <taxon>Ferrimonadaceae</taxon>
        <taxon>Paraferrimonas</taxon>
    </lineage>
</organism>